<accession>A0A7X2LSN6</accession>
<keyword evidence="3" id="KW-1185">Reference proteome</keyword>
<feature type="transmembrane region" description="Helical" evidence="1">
    <location>
        <begin position="269"/>
        <end position="286"/>
    </location>
</feature>
<evidence type="ECO:0000313" key="2">
    <source>
        <dbReference type="EMBL" id="MRV71102.1"/>
    </source>
</evidence>
<dbReference type="Proteomes" id="UP000446768">
    <property type="component" value="Unassembled WGS sequence"/>
</dbReference>
<evidence type="ECO:0000256" key="1">
    <source>
        <dbReference type="SAM" id="Phobius"/>
    </source>
</evidence>
<reference evidence="2 3" key="1">
    <citation type="submission" date="2019-11" db="EMBL/GenBank/DDBJ databases">
        <title>Novel species isolated from a subtropical stream in China.</title>
        <authorList>
            <person name="Lu H."/>
        </authorList>
    </citation>
    <scope>NUCLEOTIDE SEQUENCE [LARGE SCALE GENOMIC DNA]</scope>
    <source>
        <strain evidence="2 3">FT92W</strain>
    </source>
</reference>
<sequence length="657" mass="70416">MSSLSPSIRLQVPALSGARCLMLAVLLAILALLADQRAALTGDFAEYLQMTVSAASHGGTDVRADDIAAMRGLLPADLHGQLDKLDAYRRDPVNTPMVPGFYPGLDGKIHAIHFPAYSLLAAVPFKLFQWTGITPLLCYQAANLAMLPVLALALLHLFAGAPAGAAAVARDDRRAALRAGAGVVLFMLCGGWLYWSWSGPEFVSAAALLAGLAWYCSGAPLRGGALVGLAAMQNPSIIITLGALPVLAWCLQPGVSLRQGVLDTLRPRPLAGLLLGGALAAIPVLFNLHVFGKPSIIATISTARDMMSVGRLHSLFFDFNQGMIMAIPAVAAMLLLSGWRGVPLQERRRRALALLLCIALAIAYAIPALTVHNWNSGAAGVMRYAYWSAMPFVFLLLWRLRGAARWPYVLLAGVFALQAAAMSAGTTYSAVELSPTAKFVLQRMPKLYNPEPEIFAERVSGRDDFLPGSMQVYVLRDGNDIWKALYHRAVPDAARKLCGASETLSGSGVTRRRGDWIYLDGPVRCITPATFSPDRFSAGPFVSAGSGWSVLEQSPGKPGGRWSDGDVSRLTVAYGQPGMHARIAFRGRYFTGNRRTRVVINGVDMGKFDLQAGESAPIPKAATTSGLQIELHHEAPHSPGPQDGRQLAFYLEQVSLQ</sequence>
<feature type="transmembrane region" description="Helical" evidence="1">
    <location>
        <begin position="384"/>
        <end position="401"/>
    </location>
</feature>
<organism evidence="2 3">
    <name type="scientific">Pseudoduganella rivuli</name>
    <dbReference type="NCBI Taxonomy" id="2666085"/>
    <lineage>
        <taxon>Bacteria</taxon>
        <taxon>Pseudomonadati</taxon>
        <taxon>Pseudomonadota</taxon>
        <taxon>Betaproteobacteria</taxon>
        <taxon>Burkholderiales</taxon>
        <taxon>Oxalobacteraceae</taxon>
        <taxon>Telluria group</taxon>
        <taxon>Pseudoduganella</taxon>
    </lineage>
</organism>
<keyword evidence="1" id="KW-0472">Membrane</keyword>
<name>A0A7X2LSN6_9BURK</name>
<keyword evidence="1" id="KW-1133">Transmembrane helix</keyword>
<keyword evidence="1" id="KW-0812">Transmembrane</keyword>
<protein>
    <submittedName>
        <fullName evidence="2">Uncharacterized protein</fullName>
    </submittedName>
</protein>
<feature type="transmembrane region" description="Helical" evidence="1">
    <location>
        <begin position="175"/>
        <end position="195"/>
    </location>
</feature>
<gene>
    <name evidence="2" type="ORF">GJ700_05140</name>
</gene>
<feature type="transmembrane region" description="Helical" evidence="1">
    <location>
        <begin position="408"/>
        <end position="431"/>
    </location>
</feature>
<feature type="transmembrane region" description="Helical" evidence="1">
    <location>
        <begin position="351"/>
        <end position="372"/>
    </location>
</feature>
<feature type="transmembrane region" description="Helical" evidence="1">
    <location>
        <begin position="237"/>
        <end position="257"/>
    </location>
</feature>
<dbReference type="AlphaFoldDB" id="A0A7X2LSN6"/>
<dbReference type="EMBL" id="WKJJ01000003">
    <property type="protein sequence ID" value="MRV71102.1"/>
    <property type="molecule type" value="Genomic_DNA"/>
</dbReference>
<evidence type="ECO:0000313" key="3">
    <source>
        <dbReference type="Proteomes" id="UP000446768"/>
    </source>
</evidence>
<proteinExistence type="predicted"/>
<dbReference type="RefSeq" id="WP_154371603.1">
    <property type="nucleotide sequence ID" value="NZ_WKJJ01000003.1"/>
</dbReference>
<feature type="transmembrane region" description="Helical" evidence="1">
    <location>
        <begin position="145"/>
        <end position="168"/>
    </location>
</feature>
<feature type="transmembrane region" description="Helical" evidence="1">
    <location>
        <begin position="319"/>
        <end position="339"/>
    </location>
</feature>
<feature type="transmembrane region" description="Helical" evidence="1">
    <location>
        <begin position="12"/>
        <end position="34"/>
    </location>
</feature>
<comment type="caution">
    <text evidence="2">The sequence shown here is derived from an EMBL/GenBank/DDBJ whole genome shotgun (WGS) entry which is preliminary data.</text>
</comment>